<accession>A0ABS3DRA1</accession>
<evidence type="ECO:0000313" key="3">
    <source>
        <dbReference type="Proteomes" id="UP000663970"/>
    </source>
</evidence>
<name>A0ABS3DRA1_9BACI</name>
<gene>
    <name evidence="2" type="ORF">JF544_01340</name>
</gene>
<protein>
    <submittedName>
        <fullName evidence="2">Uncharacterized protein</fullName>
    </submittedName>
</protein>
<keyword evidence="3" id="KW-1185">Reference proteome</keyword>
<evidence type="ECO:0000256" key="1">
    <source>
        <dbReference type="SAM" id="Phobius"/>
    </source>
</evidence>
<comment type="caution">
    <text evidence="2">The sequence shown here is derived from an EMBL/GenBank/DDBJ whole genome shotgun (WGS) entry which is preliminary data.</text>
</comment>
<keyword evidence="1" id="KW-1133">Transmembrane helix</keyword>
<dbReference type="RefSeq" id="WP_206931879.1">
    <property type="nucleotide sequence ID" value="NZ_JAEKJY010000001.1"/>
</dbReference>
<feature type="transmembrane region" description="Helical" evidence="1">
    <location>
        <begin position="75"/>
        <end position="93"/>
    </location>
</feature>
<keyword evidence="1" id="KW-0472">Membrane</keyword>
<reference evidence="2 3" key="1">
    <citation type="submission" date="2020-12" db="EMBL/GenBank/DDBJ databases">
        <title>Oil enriched cultivation method for isolating marine PHA-producing bacteria.</title>
        <authorList>
            <person name="Zheng W."/>
            <person name="Yu S."/>
            <person name="Huang Y."/>
        </authorList>
    </citation>
    <scope>NUCLEOTIDE SEQUENCE [LARGE SCALE GENOMIC DNA]</scope>
    <source>
        <strain evidence="2 3">SY-2-6</strain>
    </source>
</reference>
<dbReference type="EMBL" id="JAEKJY010000001">
    <property type="protein sequence ID" value="MBN8233865.1"/>
    <property type="molecule type" value="Genomic_DNA"/>
</dbReference>
<keyword evidence="1" id="KW-0812">Transmembrane</keyword>
<dbReference type="Proteomes" id="UP000663970">
    <property type="component" value="Unassembled WGS sequence"/>
</dbReference>
<organism evidence="2 3">
    <name type="scientific">Halobacillus kuroshimensis</name>
    <dbReference type="NCBI Taxonomy" id="302481"/>
    <lineage>
        <taxon>Bacteria</taxon>
        <taxon>Bacillati</taxon>
        <taxon>Bacillota</taxon>
        <taxon>Bacilli</taxon>
        <taxon>Bacillales</taxon>
        <taxon>Bacillaceae</taxon>
        <taxon>Halobacillus</taxon>
    </lineage>
</organism>
<evidence type="ECO:0000313" key="2">
    <source>
        <dbReference type="EMBL" id="MBN8233865.1"/>
    </source>
</evidence>
<proteinExistence type="predicted"/>
<sequence length="105" mass="12201">MMNHPSHMSPRTGGQQQGAKDFCHQHLYQMIQIENHDGSVHAGILHSFDDEQLYLLKPAGQQQVPQSQGSADSRLFFPFFGPFGLFGFPFWGIRRFGPFYPYYWY</sequence>